<feature type="binding site" evidence="8">
    <location>
        <position position="143"/>
    </location>
    <ligand>
        <name>Zn(2+)</name>
        <dbReference type="ChEBI" id="CHEBI:29105"/>
    </ligand>
</feature>
<comment type="caution">
    <text evidence="10">The sequence shown here is derived from an EMBL/GenBank/DDBJ whole genome shotgun (WGS) entry which is preliminary data.</text>
</comment>
<proteinExistence type="inferred from homology"/>
<keyword evidence="9" id="KW-0408">Iron</keyword>
<evidence type="ECO:0000313" key="11">
    <source>
        <dbReference type="Proteomes" id="UP000070456"/>
    </source>
</evidence>
<evidence type="ECO:0000256" key="8">
    <source>
        <dbReference type="PIRSR" id="PIRSR602481-1"/>
    </source>
</evidence>
<feature type="binding site" evidence="9">
    <location>
        <position position="132"/>
    </location>
    <ligand>
        <name>Fe cation</name>
        <dbReference type="ChEBI" id="CHEBI:24875"/>
    </ligand>
</feature>
<feature type="binding site" evidence="8">
    <location>
        <position position="103"/>
    </location>
    <ligand>
        <name>Zn(2+)</name>
        <dbReference type="ChEBI" id="CHEBI:29105"/>
    </ligand>
</feature>
<evidence type="ECO:0000256" key="3">
    <source>
        <dbReference type="ARBA" id="ARBA00022723"/>
    </source>
</evidence>
<reference evidence="10 11" key="1">
    <citation type="submission" date="2015-12" db="EMBL/GenBank/DDBJ databases">
        <title>Draft genome sequence of the thermoanaerobe Thermotalea metallivorans, an isolate from the runoff channel of the Great Artesian Basin, Australia.</title>
        <authorList>
            <person name="Patel B.K."/>
        </authorList>
    </citation>
    <scope>NUCLEOTIDE SEQUENCE [LARGE SCALE GENOMIC DNA]</scope>
    <source>
        <strain evidence="10 11">B2-1</strain>
    </source>
</reference>
<evidence type="ECO:0000313" key="10">
    <source>
        <dbReference type="EMBL" id="KXG76763.1"/>
    </source>
</evidence>
<evidence type="ECO:0000256" key="9">
    <source>
        <dbReference type="PIRSR" id="PIRSR602481-2"/>
    </source>
</evidence>
<sequence length="147" mass="17285">MTDMMENLKDKLKEKGYKLTPQRRATLDTIMENQGKHMSTEEIYDLVKEKCPEIGLATVYRTLQLLDELGVISKINFDDGCSRYELNTHEDDHQHHHLICLKCGKVIEVEMDLLEVLEEEIEKNYNFEIEDHKVKFFGYCDACKKIL</sequence>
<dbReference type="Gene3D" id="3.30.1490.190">
    <property type="match status" value="1"/>
</dbReference>
<feature type="binding site" evidence="9">
    <location>
        <position position="115"/>
    </location>
    <ligand>
        <name>Fe cation</name>
        <dbReference type="ChEBI" id="CHEBI:24875"/>
    </ligand>
</feature>
<dbReference type="InterPro" id="IPR043135">
    <property type="entry name" value="Fur_C"/>
</dbReference>
<dbReference type="AlphaFoldDB" id="A0A140L888"/>
<dbReference type="GO" id="GO:0045892">
    <property type="term" value="P:negative regulation of DNA-templated transcription"/>
    <property type="evidence" value="ECO:0007669"/>
    <property type="project" value="TreeGrafter"/>
</dbReference>
<comment type="cofactor">
    <cofactor evidence="9">
        <name>Mn(2+)</name>
        <dbReference type="ChEBI" id="CHEBI:29035"/>
    </cofactor>
    <cofactor evidence="9">
        <name>Fe(2+)</name>
        <dbReference type="ChEBI" id="CHEBI:29033"/>
    </cofactor>
    <text evidence="9">Binds 1 Mn(2+) or Fe(2+) ion per subunit.</text>
</comment>
<evidence type="ECO:0000256" key="4">
    <source>
        <dbReference type="ARBA" id="ARBA00022833"/>
    </source>
</evidence>
<dbReference type="PANTHER" id="PTHR33202">
    <property type="entry name" value="ZINC UPTAKE REGULATION PROTEIN"/>
    <property type="match status" value="1"/>
</dbReference>
<dbReference type="SUPFAM" id="SSF46785">
    <property type="entry name" value="Winged helix' DNA-binding domain"/>
    <property type="match status" value="1"/>
</dbReference>
<keyword evidence="3 8" id="KW-0479">Metal-binding</keyword>
<organism evidence="10 11">
    <name type="scientific">Thermotalea metallivorans</name>
    <dbReference type="NCBI Taxonomy" id="520762"/>
    <lineage>
        <taxon>Bacteria</taxon>
        <taxon>Bacillati</taxon>
        <taxon>Bacillota</taxon>
        <taxon>Clostridia</taxon>
        <taxon>Peptostreptococcales</taxon>
        <taxon>Thermotaleaceae</taxon>
        <taxon>Thermotalea</taxon>
    </lineage>
</organism>
<dbReference type="GO" id="GO:0003700">
    <property type="term" value="F:DNA-binding transcription factor activity"/>
    <property type="evidence" value="ECO:0007669"/>
    <property type="project" value="InterPro"/>
</dbReference>
<comment type="similarity">
    <text evidence="1">Belongs to the Fur family.</text>
</comment>
<dbReference type="GO" id="GO:1900376">
    <property type="term" value="P:regulation of secondary metabolite biosynthetic process"/>
    <property type="evidence" value="ECO:0007669"/>
    <property type="project" value="TreeGrafter"/>
</dbReference>
<dbReference type="InterPro" id="IPR036388">
    <property type="entry name" value="WH-like_DNA-bd_sf"/>
</dbReference>
<dbReference type="GO" id="GO:0008270">
    <property type="term" value="F:zinc ion binding"/>
    <property type="evidence" value="ECO:0007669"/>
    <property type="project" value="TreeGrafter"/>
</dbReference>
<feature type="binding site" evidence="8">
    <location>
        <position position="140"/>
    </location>
    <ligand>
        <name>Zn(2+)</name>
        <dbReference type="ChEBI" id="CHEBI:29105"/>
    </ligand>
</feature>
<keyword evidence="4 8" id="KW-0862">Zinc</keyword>
<dbReference type="RefSeq" id="WP_334292191.1">
    <property type="nucleotide sequence ID" value="NZ_LOEE01000021.1"/>
</dbReference>
<dbReference type="InterPro" id="IPR002481">
    <property type="entry name" value="FUR"/>
</dbReference>
<keyword evidence="5" id="KW-0805">Transcription regulation</keyword>
<evidence type="ECO:0000256" key="2">
    <source>
        <dbReference type="ARBA" id="ARBA00022491"/>
    </source>
</evidence>
<keyword evidence="11" id="KW-1185">Reference proteome</keyword>
<evidence type="ECO:0000256" key="6">
    <source>
        <dbReference type="ARBA" id="ARBA00023125"/>
    </source>
</evidence>
<dbReference type="CDD" id="cd07153">
    <property type="entry name" value="Fur_like"/>
    <property type="match status" value="1"/>
</dbReference>
<dbReference type="Gene3D" id="1.10.10.10">
    <property type="entry name" value="Winged helix-like DNA-binding domain superfamily/Winged helix DNA-binding domain"/>
    <property type="match status" value="1"/>
</dbReference>
<gene>
    <name evidence="10" type="primary">fur_1</name>
    <name evidence="10" type="ORF">AN619_07550</name>
</gene>
<feature type="binding site" evidence="8">
    <location>
        <position position="100"/>
    </location>
    <ligand>
        <name>Zn(2+)</name>
        <dbReference type="ChEBI" id="CHEBI:29105"/>
    </ligand>
</feature>
<keyword evidence="6" id="KW-0238">DNA-binding</keyword>
<comment type="cofactor">
    <cofactor evidence="8">
        <name>Zn(2+)</name>
        <dbReference type="ChEBI" id="CHEBI:29105"/>
    </cofactor>
    <text evidence="8">Binds 1 zinc ion per subunit.</text>
</comment>
<accession>A0A140L888</accession>
<dbReference type="STRING" id="520762.AN619_07550"/>
<evidence type="ECO:0000256" key="1">
    <source>
        <dbReference type="ARBA" id="ARBA00007957"/>
    </source>
</evidence>
<dbReference type="EMBL" id="LOEE01000021">
    <property type="protein sequence ID" value="KXG76763.1"/>
    <property type="molecule type" value="Genomic_DNA"/>
</dbReference>
<name>A0A140L888_9FIRM</name>
<dbReference type="InterPro" id="IPR036390">
    <property type="entry name" value="WH_DNA-bd_sf"/>
</dbReference>
<dbReference type="PANTHER" id="PTHR33202:SF7">
    <property type="entry name" value="FERRIC UPTAKE REGULATION PROTEIN"/>
    <property type="match status" value="1"/>
</dbReference>
<protein>
    <submittedName>
        <fullName evidence="10">Ferric uptake regulation protein</fullName>
    </submittedName>
</protein>
<dbReference type="PATRIC" id="fig|520762.4.peg.849"/>
<keyword evidence="2" id="KW-0678">Repressor</keyword>
<evidence type="ECO:0000256" key="5">
    <source>
        <dbReference type="ARBA" id="ARBA00023015"/>
    </source>
</evidence>
<dbReference type="Pfam" id="PF01475">
    <property type="entry name" value="FUR"/>
    <property type="match status" value="1"/>
</dbReference>
<evidence type="ECO:0000256" key="7">
    <source>
        <dbReference type="ARBA" id="ARBA00023163"/>
    </source>
</evidence>
<keyword evidence="7" id="KW-0804">Transcription</keyword>
<dbReference type="FunFam" id="1.10.10.10:FF:000051">
    <property type="entry name" value="Fur family transcriptional regulator"/>
    <property type="match status" value="1"/>
</dbReference>
<dbReference type="Proteomes" id="UP000070456">
    <property type="component" value="Unassembled WGS sequence"/>
</dbReference>
<dbReference type="GO" id="GO:0000976">
    <property type="term" value="F:transcription cis-regulatory region binding"/>
    <property type="evidence" value="ECO:0007669"/>
    <property type="project" value="TreeGrafter"/>
</dbReference>